<keyword evidence="2" id="KW-1185">Reference proteome</keyword>
<dbReference type="EMBL" id="JAZGQO010000013">
    <property type="protein sequence ID" value="KAK6171723.1"/>
    <property type="molecule type" value="Genomic_DNA"/>
</dbReference>
<comment type="caution">
    <text evidence="1">The sequence shown here is derived from an EMBL/GenBank/DDBJ whole genome shotgun (WGS) entry which is preliminary data.</text>
</comment>
<protein>
    <submittedName>
        <fullName evidence="1">Uncharacterized protein</fullName>
    </submittedName>
</protein>
<proteinExistence type="predicted"/>
<sequence>MLKCVNKQLVDFLPGGKFCNPENAENLAPTEFAHVTNLACEHHFGDLDSSQRRRPDAPMHHHSSVQLLKRNRQSMMNWLDQMPHDDRAKIIKTSCKGGRELREEHINNEREVVNEIHSEMNLVKTKTVRKTTRIQNQSESDEENYDIDITARLPQNEAFVISEYVIVAYNDNWYPGCVVELKNEKHAYVTFMTHCGNLKMTSS</sequence>
<reference evidence="1 2" key="1">
    <citation type="submission" date="2024-01" db="EMBL/GenBank/DDBJ databases">
        <title>The genome of the rayed Mediterranean limpet Patella caerulea (Linnaeus, 1758).</title>
        <authorList>
            <person name="Anh-Thu Weber A."/>
            <person name="Halstead-Nussloch G."/>
        </authorList>
    </citation>
    <scope>NUCLEOTIDE SEQUENCE [LARGE SCALE GENOMIC DNA]</scope>
    <source>
        <strain evidence="1">AATW-2023a</strain>
        <tissue evidence="1">Whole specimen</tissue>
    </source>
</reference>
<evidence type="ECO:0000313" key="2">
    <source>
        <dbReference type="Proteomes" id="UP001347796"/>
    </source>
</evidence>
<organism evidence="1 2">
    <name type="scientific">Patella caerulea</name>
    <name type="common">Rayed Mediterranean limpet</name>
    <dbReference type="NCBI Taxonomy" id="87958"/>
    <lineage>
        <taxon>Eukaryota</taxon>
        <taxon>Metazoa</taxon>
        <taxon>Spiralia</taxon>
        <taxon>Lophotrochozoa</taxon>
        <taxon>Mollusca</taxon>
        <taxon>Gastropoda</taxon>
        <taxon>Patellogastropoda</taxon>
        <taxon>Patelloidea</taxon>
        <taxon>Patellidae</taxon>
        <taxon>Patella</taxon>
    </lineage>
</organism>
<gene>
    <name evidence="1" type="ORF">SNE40_018161</name>
</gene>
<name>A0AAN8JBA8_PATCE</name>
<accession>A0AAN8JBA8</accession>
<dbReference type="AlphaFoldDB" id="A0AAN8JBA8"/>
<evidence type="ECO:0000313" key="1">
    <source>
        <dbReference type="EMBL" id="KAK6171723.1"/>
    </source>
</evidence>
<dbReference type="Proteomes" id="UP001347796">
    <property type="component" value="Unassembled WGS sequence"/>
</dbReference>